<keyword evidence="2" id="KW-0472">Membrane</keyword>
<dbReference type="PROSITE" id="PS50076">
    <property type="entry name" value="DNAJ_2"/>
    <property type="match status" value="1"/>
</dbReference>
<dbReference type="InterPro" id="IPR001623">
    <property type="entry name" value="DnaJ_domain"/>
</dbReference>
<evidence type="ECO:0000313" key="5">
    <source>
        <dbReference type="Proteomes" id="UP000537825"/>
    </source>
</evidence>
<dbReference type="CDD" id="cd06257">
    <property type="entry name" value="DnaJ"/>
    <property type="match status" value="1"/>
</dbReference>
<dbReference type="SMART" id="SM00271">
    <property type="entry name" value="DnaJ"/>
    <property type="match status" value="1"/>
</dbReference>
<dbReference type="InterPro" id="IPR011990">
    <property type="entry name" value="TPR-like_helical_dom_sf"/>
</dbReference>
<feature type="transmembrane region" description="Helical" evidence="2">
    <location>
        <begin position="335"/>
        <end position="356"/>
    </location>
</feature>
<evidence type="ECO:0000259" key="3">
    <source>
        <dbReference type="PROSITE" id="PS50076"/>
    </source>
</evidence>
<dbReference type="PRINTS" id="PR00625">
    <property type="entry name" value="JDOMAIN"/>
</dbReference>
<dbReference type="GO" id="GO:0051082">
    <property type="term" value="F:unfolded protein binding"/>
    <property type="evidence" value="ECO:0007669"/>
    <property type="project" value="TreeGrafter"/>
</dbReference>
<dbReference type="Proteomes" id="UP000537825">
    <property type="component" value="Unassembled WGS sequence"/>
</dbReference>
<evidence type="ECO:0000313" key="4">
    <source>
        <dbReference type="EMBL" id="NBC40703.1"/>
    </source>
</evidence>
<dbReference type="Gene3D" id="1.25.40.10">
    <property type="entry name" value="Tetratricopeptide repeat domain"/>
    <property type="match status" value="1"/>
</dbReference>
<proteinExistence type="predicted"/>
<feature type="transmembrane region" description="Helical" evidence="2">
    <location>
        <begin position="368"/>
        <end position="390"/>
    </location>
</feature>
<dbReference type="InterPro" id="IPR036869">
    <property type="entry name" value="J_dom_sf"/>
</dbReference>
<dbReference type="SUPFAM" id="SSF46565">
    <property type="entry name" value="Chaperone J-domain"/>
    <property type="match status" value="1"/>
</dbReference>
<dbReference type="InterPro" id="IPR018253">
    <property type="entry name" value="DnaJ_domain_CS"/>
</dbReference>
<accession>A0A7X4Y871</accession>
<dbReference type="EMBL" id="JAAAPK010000003">
    <property type="protein sequence ID" value="NBC40703.1"/>
    <property type="molecule type" value="Genomic_DNA"/>
</dbReference>
<dbReference type="GO" id="GO:0042026">
    <property type="term" value="P:protein refolding"/>
    <property type="evidence" value="ECO:0007669"/>
    <property type="project" value="TreeGrafter"/>
</dbReference>
<evidence type="ECO:0000256" key="1">
    <source>
        <dbReference type="ARBA" id="ARBA00023186"/>
    </source>
</evidence>
<dbReference type="GO" id="GO:0005737">
    <property type="term" value="C:cytoplasm"/>
    <property type="evidence" value="ECO:0007669"/>
    <property type="project" value="TreeGrafter"/>
</dbReference>
<dbReference type="PANTHER" id="PTHR43096">
    <property type="entry name" value="DNAJ HOMOLOG 1, MITOCHONDRIAL-RELATED"/>
    <property type="match status" value="1"/>
</dbReference>
<dbReference type="RefSeq" id="WP_139919598.1">
    <property type="nucleotide sequence ID" value="NZ_CBCSLE010000167.1"/>
</dbReference>
<sequence length="761" mass="83889">MNNEARQNPYEVLGVEKDADARAIKKAYFERVRQNPPETHPEEFRRLREAYELLNDPEARQAFDASAAQQADGPEAAKNAALQEAINLFEAGDKVGGRRLLTELLNEQPDFHDARILLGRHFLYEGDAKEALAEFDALLARAPDSWQGHLQRGWALLRLEQMKEAADAFWRAGKHGPSEVGPRVALADCLEAMGQVADALKVLEQAQSLPAISRMDVLALKVRRIATMLEFGQDANAAKELERLDAELPEDADAELRRWTGGQLSSAAAHLFAQQKSKGANQLLAFGRRFNPESATEVAYPTSVTVEVDALPSVTREWLHSEAERIGGWRVLTTWVMPALFTLVCATALCFLLAFLFLGTNERGVWDWVGWAAIAALGSGAMYFQARYLLRVMASPYGRFNTIHPLHLIQVAIDRITVWPLVHLQDLQLVNHQTNGVYQHTNIQLRFSDKRMVLTVRGKDKAESLAQELIGRRRRVLELLGRGMLDAESGVEHLPPALLSSADKQGHVRAPNTPSPWPGVFAAAGIGVLLVGGAVWPQNRLSAEHAWMRVASREDLSPMLEYLREQPDPRFVPQLQARVDAELGKARTRMESRLDPGCAAAPSRALFTALLDAVSRNHSRRVTVTWEAPAGTRTPERDDPSDLIVHAWQRTVDEALGQGVLVVDGGRGLPGDGPPVLTLRVREASKPGPGGASPQRVWSVTQEGLGADVPAPPLELVADAADPRALEVLFHAWVDRWQLPGAGDRRPLLLTASTLTQEARP</sequence>
<dbReference type="AlphaFoldDB" id="A0A7X4Y871"/>
<keyword evidence="2" id="KW-1133">Transmembrane helix</keyword>
<name>A0A7X4Y871_9BACT</name>
<organism evidence="4 5">
    <name type="scientific">Corallococcus exiguus</name>
    <dbReference type="NCBI Taxonomy" id="83462"/>
    <lineage>
        <taxon>Bacteria</taxon>
        <taxon>Pseudomonadati</taxon>
        <taxon>Myxococcota</taxon>
        <taxon>Myxococcia</taxon>
        <taxon>Myxococcales</taxon>
        <taxon>Cystobacterineae</taxon>
        <taxon>Myxococcaceae</taxon>
        <taxon>Corallococcus</taxon>
    </lineage>
</organism>
<keyword evidence="2" id="KW-0812">Transmembrane</keyword>
<dbReference type="Pfam" id="PF00226">
    <property type="entry name" value="DnaJ"/>
    <property type="match status" value="1"/>
</dbReference>
<evidence type="ECO:0000256" key="2">
    <source>
        <dbReference type="SAM" id="Phobius"/>
    </source>
</evidence>
<dbReference type="PANTHER" id="PTHR43096:SF52">
    <property type="entry name" value="DNAJ HOMOLOG 1, MITOCHONDRIAL-RELATED"/>
    <property type="match status" value="1"/>
</dbReference>
<feature type="domain" description="J" evidence="3">
    <location>
        <begin position="8"/>
        <end position="67"/>
    </location>
</feature>
<dbReference type="PROSITE" id="PS00636">
    <property type="entry name" value="DNAJ_1"/>
    <property type="match status" value="1"/>
</dbReference>
<keyword evidence="1" id="KW-0143">Chaperone</keyword>
<dbReference type="SUPFAM" id="SSF48452">
    <property type="entry name" value="TPR-like"/>
    <property type="match status" value="1"/>
</dbReference>
<dbReference type="Gene3D" id="1.10.287.110">
    <property type="entry name" value="DnaJ domain"/>
    <property type="match status" value="1"/>
</dbReference>
<keyword evidence="5" id="KW-1185">Reference proteome</keyword>
<protein>
    <submittedName>
        <fullName evidence="4">DnaJ domain-containing protein</fullName>
    </submittedName>
</protein>
<comment type="caution">
    <text evidence="4">The sequence shown here is derived from an EMBL/GenBank/DDBJ whole genome shotgun (WGS) entry which is preliminary data.</text>
</comment>
<gene>
    <name evidence="4" type="ORF">GTZ93_12775</name>
</gene>
<dbReference type="Pfam" id="PF13432">
    <property type="entry name" value="TPR_16"/>
    <property type="match status" value="1"/>
</dbReference>
<reference evidence="4 5" key="1">
    <citation type="submission" date="2020-01" db="EMBL/GenBank/DDBJ databases">
        <title>The draft genome sequence of Corallococcus exiguus DSM 14696.</title>
        <authorList>
            <person name="Zhang X."/>
            <person name="Zhu H."/>
        </authorList>
    </citation>
    <scope>NUCLEOTIDE SEQUENCE [LARGE SCALE GENOMIC DNA]</scope>
    <source>
        <strain evidence="4 5">DSM 14696</strain>
    </source>
</reference>